<sequence length="293" mass="31266">MAKPILVTGAGGLLGDALVRLLADRGDAVHALVHRTRPDFPASVTVHHVDLARAPLDLPRVEPECIFHLAQSPHYTSFPQGANDVFMVNTWATQALLDFAASRNCSRFVLASSGGVYAPSPSPVCEDGQLASAWTQNHYVATKLAAETLAQAYRDKLAVSILRVFFCYGSRQRDTMLIPRLINSVRDGKPIHLQGPSGLSLNPVHVDDAAEAFAATRSAVGHQTVNVAGPQAIDLRTLGGVIGECVGRVPSFEERPGPSPHLIADISKMQAELAPPRLGIAEGLAEVIQNTPQ</sequence>
<dbReference type="SUPFAM" id="SSF51735">
    <property type="entry name" value="NAD(P)-binding Rossmann-fold domains"/>
    <property type="match status" value="1"/>
</dbReference>
<accession>A0A1G7GNE5</accession>
<dbReference type="Proteomes" id="UP000199412">
    <property type="component" value="Unassembled WGS sequence"/>
</dbReference>
<dbReference type="RefSeq" id="WP_092787735.1">
    <property type="nucleotide sequence ID" value="NZ_FNAP01000015.1"/>
</dbReference>
<name>A0A1G7GNE5_9PROT</name>
<evidence type="ECO:0000313" key="2">
    <source>
        <dbReference type="EMBL" id="SDE89621.1"/>
    </source>
</evidence>
<dbReference type="InterPro" id="IPR036291">
    <property type="entry name" value="NAD(P)-bd_dom_sf"/>
</dbReference>
<dbReference type="InterPro" id="IPR001509">
    <property type="entry name" value="Epimerase_deHydtase"/>
</dbReference>
<dbReference type="Pfam" id="PF01370">
    <property type="entry name" value="Epimerase"/>
    <property type="match status" value="1"/>
</dbReference>
<protein>
    <submittedName>
        <fullName evidence="2">Nucleoside-diphosphate-sugar epimerase</fullName>
    </submittedName>
</protein>
<dbReference type="Gene3D" id="3.40.50.720">
    <property type="entry name" value="NAD(P)-binding Rossmann-like Domain"/>
    <property type="match status" value="1"/>
</dbReference>
<dbReference type="EMBL" id="FNAP01000015">
    <property type="protein sequence ID" value="SDE89621.1"/>
    <property type="molecule type" value="Genomic_DNA"/>
</dbReference>
<dbReference type="PANTHER" id="PTHR43245">
    <property type="entry name" value="BIFUNCTIONAL POLYMYXIN RESISTANCE PROTEIN ARNA"/>
    <property type="match status" value="1"/>
</dbReference>
<keyword evidence="3" id="KW-1185">Reference proteome</keyword>
<proteinExistence type="predicted"/>
<dbReference type="OrthoDB" id="7305551at2"/>
<reference evidence="2 3" key="1">
    <citation type="submission" date="2016-10" db="EMBL/GenBank/DDBJ databases">
        <authorList>
            <person name="de Groot N.N."/>
        </authorList>
    </citation>
    <scope>NUCLEOTIDE SEQUENCE [LARGE SCALE GENOMIC DNA]</scope>
    <source>
        <strain evidence="2 3">ATCC 700224</strain>
    </source>
</reference>
<evidence type="ECO:0000313" key="3">
    <source>
        <dbReference type="Proteomes" id="UP000199412"/>
    </source>
</evidence>
<organism evidence="2 3">
    <name type="scientific">Rhodospira trueperi</name>
    <dbReference type="NCBI Taxonomy" id="69960"/>
    <lineage>
        <taxon>Bacteria</taxon>
        <taxon>Pseudomonadati</taxon>
        <taxon>Pseudomonadota</taxon>
        <taxon>Alphaproteobacteria</taxon>
        <taxon>Rhodospirillales</taxon>
        <taxon>Rhodospirillaceae</taxon>
        <taxon>Rhodospira</taxon>
    </lineage>
</organism>
<dbReference type="CDD" id="cd08946">
    <property type="entry name" value="SDR_e"/>
    <property type="match status" value="1"/>
</dbReference>
<dbReference type="InterPro" id="IPR050177">
    <property type="entry name" value="Lipid_A_modif_metabolic_enz"/>
</dbReference>
<dbReference type="STRING" id="69960.SAMN05421720_11527"/>
<dbReference type="AlphaFoldDB" id="A0A1G7GNE5"/>
<evidence type="ECO:0000259" key="1">
    <source>
        <dbReference type="Pfam" id="PF01370"/>
    </source>
</evidence>
<gene>
    <name evidence="2" type="ORF">SAMN05421720_11527</name>
</gene>
<feature type="domain" description="NAD-dependent epimerase/dehydratase" evidence="1">
    <location>
        <begin position="5"/>
        <end position="227"/>
    </location>
</feature>